<feature type="domain" description="Polysaccharide biosynthesis protein CapD-like" evidence="3">
    <location>
        <begin position="292"/>
        <end position="585"/>
    </location>
</feature>
<keyword evidence="5" id="KW-1185">Reference proteome</keyword>
<evidence type="ECO:0000313" key="4">
    <source>
        <dbReference type="EMBL" id="MYL25262.1"/>
    </source>
</evidence>
<dbReference type="AlphaFoldDB" id="A0A9X4Y807"/>
<feature type="transmembrane region" description="Helical" evidence="2">
    <location>
        <begin position="26"/>
        <end position="46"/>
    </location>
</feature>
<name>A0A9X4Y807_9GAMM</name>
<accession>A0A9X4Y807</accession>
<comment type="similarity">
    <text evidence="1">Belongs to the polysaccharide synthase family.</text>
</comment>
<dbReference type="Proteomes" id="UP000460751">
    <property type="component" value="Unassembled WGS sequence"/>
</dbReference>
<keyword evidence="2" id="KW-1133">Transmembrane helix</keyword>
<dbReference type="CDD" id="cd05237">
    <property type="entry name" value="UDP_invert_4-6DH_SDR_e"/>
    <property type="match status" value="1"/>
</dbReference>
<keyword evidence="2" id="KW-0812">Transmembrane</keyword>
<dbReference type="OrthoDB" id="9803111at2"/>
<comment type="caution">
    <text evidence="4">The sequence shown here is derived from an EMBL/GenBank/DDBJ whole genome shotgun (WGS) entry which is preliminary data.</text>
</comment>
<dbReference type="Pfam" id="PF02719">
    <property type="entry name" value="Polysacc_synt_2"/>
    <property type="match status" value="1"/>
</dbReference>
<proteinExistence type="inferred from homology"/>
<dbReference type="Gene3D" id="3.40.50.720">
    <property type="entry name" value="NAD(P)-binding Rossmann-like Domain"/>
    <property type="match status" value="2"/>
</dbReference>
<dbReference type="PANTHER" id="PTHR43318">
    <property type="entry name" value="UDP-N-ACETYLGLUCOSAMINE 4,6-DEHYDRATASE"/>
    <property type="match status" value="1"/>
</dbReference>
<reference evidence="4 5" key="1">
    <citation type="submission" date="2019-11" db="EMBL/GenBank/DDBJ databases">
        <title>Genome sequences of 17 halophilic strains isolated from different environments.</title>
        <authorList>
            <person name="Furrow R.E."/>
        </authorList>
    </citation>
    <scope>NUCLEOTIDE SEQUENCE [LARGE SCALE GENOMIC DNA]</scope>
    <source>
        <strain evidence="4 5">22507_15_FS</strain>
    </source>
</reference>
<feature type="transmembrane region" description="Helical" evidence="2">
    <location>
        <begin position="123"/>
        <end position="140"/>
    </location>
</feature>
<evidence type="ECO:0000313" key="5">
    <source>
        <dbReference type="Proteomes" id="UP000460751"/>
    </source>
</evidence>
<dbReference type="SUPFAM" id="SSF51735">
    <property type="entry name" value="NAD(P)-binding Rossmann-fold domains"/>
    <property type="match status" value="2"/>
</dbReference>
<dbReference type="Pfam" id="PF13727">
    <property type="entry name" value="CoA_binding_3"/>
    <property type="match status" value="1"/>
</dbReference>
<evidence type="ECO:0000256" key="1">
    <source>
        <dbReference type="ARBA" id="ARBA00007430"/>
    </source>
</evidence>
<evidence type="ECO:0000259" key="3">
    <source>
        <dbReference type="Pfam" id="PF02719"/>
    </source>
</evidence>
<protein>
    <submittedName>
        <fullName evidence="4">NAD-dependent epimerase/dehydratase family protein</fullName>
    </submittedName>
</protein>
<gene>
    <name evidence="4" type="ORF">GLW01_00490</name>
</gene>
<organism evidence="4 5">
    <name type="scientific">Vreelandella halophila</name>
    <dbReference type="NCBI Taxonomy" id="86177"/>
    <lineage>
        <taxon>Bacteria</taxon>
        <taxon>Pseudomonadati</taxon>
        <taxon>Pseudomonadota</taxon>
        <taxon>Gammaproteobacteria</taxon>
        <taxon>Oceanospirillales</taxon>
        <taxon>Halomonadaceae</taxon>
        <taxon>Vreelandella</taxon>
    </lineage>
</organism>
<dbReference type="InterPro" id="IPR051203">
    <property type="entry name" value="Polysaccharide_Synthase-Rel"/>
</dbReference>
<dbReference type="PANTHER" id="PTHR43318:SF1">
    <property type="entry name" value="POLYSACCHARIDE BIOSYNTHESIS PROTEIN EPSC-RELATED"/>
    <property type="match status" value="1"/>
</dbReference>
<feature type="transmembrane region" description="Helical" evidence="2">
    <location>
        <begin position="58"/>
        <end position="79"/>
    </location>
</feature>
<dbReference type="InterPro" id="IPR003869">
    <property type="entry name" value="Polysac_CapD-like"/>
</dbReference>
<evidence type="ECO:0000256" key="2">
    <source>
        <dbReference type="SAM" id="Phobius"/>
    </source>
</evidence>
<dbReference type="InterPro" id="IPR036291">
    <property type="entry name" value="NAD(P)-bd_dom_sf"/>
</dbReference>
<dbReference type="EMBL" id="WMEX01000001">
    <property type="protein sequence ID" value="MYL25262.1"/>
    <property type="molecule type" value="Genomic_DNA"/>
</dbReference>
<feature type="transmembrane region" description="Helical" evidence="2">
    <location>
        <begin position="91"/>
        <end position="111"/>
    </location>
</feature>
<sequence length="659" mass="73488">MFRRITYLFRHVFSQFAALDRPQKRLVSAISDAVFIMLSLWAAFSLRLETFFRPEDPGYWVLFPAIAIVTVFLFGRLGLYRAIIRYLSERALLTVLAGVTGSALLLIAGAFMLRVELPRSVPFLYGAFTFLFVTGTRFGVRRLLNRPRHFGKMPVLIVGAGETGFQLASALNQGIEYRPVAFITLEPDNHKTTINGLPVYDLEHVRKAVAKHQVKRILLAIDENATVERREILRDLEGLPVPVQTVPPVTELVTDRARITDVRDLDVEDLLGREPVRYRNEHLAESLSGRVVMVTGAGGSIGSELCRQILRQGPAGLVLFEQSEYALYRIERELQSIRDKEHIAVSIHPLLGSVIHRRRCESVIRALGVSVVYHAAAYKHVPLVEQNVIESVQNNVFGTWYTAEAAIAAGVEKFVLVSTDKAVRPTNIMGASKRLAELVLQGLAQRQGKTVFSIVRFGNVLGSSGSVVPLFREQIRNGGPVTVTHPDITRYFMTIPEASQLVLQAGTMGEGGEVFVLDMGQPVRIAELARRMIHLMGLTEKSEDNEHGDIEIIFSGLRHGEKLHEELLIGDDPRGTEHPRVMKARESSMEWSQLEELLEELMLASQGFDCHRVVELLKAAPTGYQPNHDVQDIVWSNGGNALPMSNAADISDTIRRIFG</sequence>
<keyword evidence="2" id="KW-0472">Membrane</keyword>
<dbReference type="RefSeq" id="WP_160897735.1">
    <property type="nucleotide sequence ID" value="NZ_WMEX01000001.1"/>
</dbReference>